<protein>
    <submittedName>
        <fullName evidence="2">Uncharacterized protein</fullName>
    </submittedName>
</protein>
<feature type="compositionally biased region" description="Low complexity" evidence="1">
    <location>
        <begin position="232"/>
        <end position="255"/>
    </location>
</feature>
<evidence type="ECO:0000313" key="2">
    <source>
        <dbReference type="EMBL" id="CAD5224101.1"/>
    </source>
</evidence>
<organism evidence="2 3">
    <name type="scientific">Bursaphelenchus okinawaensis</name>
    <dbReference type="NCBI Taxonomy" id="465554"/>
    <lineage>
        <taxon>Eukaryota</taxon>
        <taxon>Metazoa</taxon>
        <taxon>Ecdysozoa</taxon>
        <taxon>Nematoda</taxon>
        <taxon>Chromadorea</taxon>
        <taxon>Rhabditida</taxon>
        <taxon>Tylenchina</taxon>
        <taxon>Tylenchomorpha</taxon>
        <taxon>Aphelenchoidea</taxon>
        <taxon>Aphelenchoididae</taxon>
        <taxon>Bursaphelenchus</taxon>
    </lineage>
</organism>
<dbReference type="EMBL" id="CAJFCW020000005">
    <property type="protein sequence ID" value="CAG9119602.1"/>
    <property type="molecule type" value="Genomic_DNA"/>
</dbReference>
<reference evidence="2" key="1">
    <citation type="submission" date="2020-09" db="EMBL/GenBank/DDBJ databases">
        <authorList>
            <person name="Kikuchi T."/>
        </authorList>
    </citation>
    <scope>NUCLEOTIDE SEQUENCE</scope>
    <source>
        <strain evidence="2">SH1</strain>
    </source>
</reference>
<dbReference type="AlphaFoldDB" id="A0A811L8Q3"/>
<dbReference type="Proteomes" id="UP000614601">
    <property type="component" value="Unassembled WGS sequence"/>
</dbReference>
<dbReference type="EMBL" id="CAJFDH010000005">
    <property type="protein sequence ID" value="CAD5224101.1"/>
    <property type="molecule type" value="Genomic_DNA"/>
</dbReference>
<comment type="caution">
    <text evidence="2">The sequence shown here is derived from an EMBL/GenBank/DDBJ whole genome shotgun (WGS) entry which is preliminary data.</text>
</comment>
<sequence>MKREEALHLTNHHYRLYSSVRPVVDTSPPVSMYSSPKSIHYKPALIKRPASCQPVNKKHGKDELNHFLAKKNPEITPLNLGFNAFVRSASAININELRNTSTMNKIQSKLKNSGVYQAPVKYDKPPLPKPRTVEKERKHVHPCQVHVHIPGNEQLSREYYKFKDYVLDLIILRGVFTDSVIKDCFTNEIEKRDDLDRAKMERIMSDTLRELGVQLLRKQNGYRIRASTEKPFSIPRSGSLSSLSSEHMSSNSSKASVKDEYQSDSSSNSKASTSSTESSKKSRSRSSESSHRSSTGSSALVEMQSDLESVVLDSS</sequence>
<dbReference type="OrthoDB" id="5867968at2759"/>
<evidence type="ECO:0000313" key="3">
    <source>
        <dbReference type="Proteomes" id="UP000614601"/>
    </source>
</evidence>
<feature type="region of interest" description="Disordered" evidence="1">
    <location>
        <begin position="227"/>
        <end position="315"/>
    </location>
</feature>
<feature type="compositionally biased region" description="Low complexity" evidence="1">
    <location>
        <begin position="263"/>
        <end position="277"/>
    </location>
</feature>
<proteinExistence type="predicted"/>
<dbReference type="Proteomes" id="UP000783686">
    <property type="component" value="Unassembled WGS sequence"/>
</dbReference>
<name>A0A811L8Q3_9BILA</name>
<accession>A0A811L8Q3</accession>
<evidence type="ECO:0000256" key="1">
    <source>
        <dbReference type="SAM" id="MobiDB-lite"/>
    </source>
</evidence>
<keyword evidence="3" id="KW-1185">Reference proteome</keyword>
<gene>
    <name evidence="2" type="ORF">BOKJ2_LOCUS10871</name>
</gene>